<dbReference type="PROSITE" id="PS51746">
    <property type="entry name" value="PPM_2"/>
    <property type="match status" value="1"/>
</dbReference>
<feature type="compositionally biased region" description="Polar residues" evidence="11">
    <location>
        <begin position="407"/>
        <end position="420"/>
    </location>
</feature>
<evidence type="ECO:0000256" key="8">
    <source>
        <dbReference type="ARBA" id="ARBA00022912"/>
    </source>
</evidence>
<name>A0A9N8DEY8_9STRA</name>
<evidence type="ECO:0000256" key="1">
    <source>
        <dbReference type="ARBA" id="ARBA00001936"/>
    </source>
</evidence>
<dbReference type="InterPro" id="IPR001932">
    <property type="entry name" value="PPM-type_phosphatase-like_dom"/>
</dbReference>
<evidence type="ECO:0000256" key="4">
    <source>
        <dbReference type="ARBA" id="ARBA00006702"/>
    </source>
</evidence>
<dbReference type="EC" id="3.1.3.16" evidence="5"/>
<dbReference type="InterPro" id="IPR000222">
    <property type="entry name" value="PP2C_BS"/>
</dbReference>
<proteinExistence type="inferred from homology"/>
<dbReference type="PANTHER" id="PTHR13832:SF565">
    <property type="entry name" value="AT28366P-RELATED"/>
    <property type="match status" value="1"/>
</dbReference>
<keyword evidence="9" id="KW-0464">Manganese</keyword>
<evidence type="ECO:0000256" key="5">
    <source>
        <dbReference type="ARBA" id="ARBA00013081"/>
    </source>
</evidence>
<keyword evidence="13" id="KW-0418">Kinase</keyword>
<protein>
    <recommendedName>
        <fullName evidence="5">protein-serine/threonine phosphatase</fullName>
        <ecNumber evidence="5">3.1.3.16</ecNumber>
    </recommendedName>
</protein>
<gene>
    <name evidence="13" type="ORF">SEMRO_63_G035660.1</name>
</gene>
<dbReference type="PROSITE" id="PS01032">
    <property type="entry name" value="PPM_1"/>
    <property type="match status" value="1"/>
</dbReference>
<dbReference type="SUPFAM" id="SSF81606">
    <property type="entry name" value="PP2C-like"/>
    <property type="match status" value="1"/>
</dbReference>
<dbReference type="InterPro" id="IPR036457">
    <property type="entry name" value="PPM-type-like_dom_sf"/>
</dbReference>
<keyword evidence="6" id="KW-0479">Metal-binding</keyword>
<keyword evidence="13" id="KW-0808">Transferase</keyword>
<keyword evidence="7 10" id="KW-0378">Hydrolase</keyword>
<evidence type="ECO:0000256" key="7">
    <source>
        <dbReference type="ARBA" id="ARBA00022801"/>
    </source>
</evidence>
<dbReference type="GO" id="GO:0016301">
    <property type="term" value="F:kinase activity"/>
    <property type="evidence" value="ECO:0007669"/>
    <property type="project" value="UniProtKB-KW"/>
</dbReference>
<evidence type="ECO:0000256" key="9">
    <source>
        <dbReference type="ARBA" id="ARBA00023211"/>
    </source>
</evidence>
<comment type="cofactor">
    <cofactor evidence="1">
        <name>Mn(2+)</name>
        <dbReference type="ChEBI" id="CHEBI:29035"/>
    </cofactor>
</comment>
<comment type="similarity">
    <text evidence="4 10">Belongs to the PP2C family.</text>
</comment>
<comment type="cofactor">
    <cofactor evidence="2">
        <name>Mg(2+)</name>
        <dbReference type="ChEBI" id="CHEBI:18420"/>
    </cofactor>
</comment>
<dbReference type="Proteomes" id="UP001153069">
    <property type="component" value="Unassembled WGS sequence"/>
</dbReference>
<dbReference type="GO" id="GO:0016020">
    <property type="term" value="C:membrane"/>
    <property type="evidence" value="ECO:0007669"/>
    <property type="project" value="UniProtKB-SubCell"/>
</dbReference>
<dbReference type="Pfam" id="PF00481">
    <property type="entry name" value="PP2C"/>
    <property type="match status" value="1"/>
</dbReference>
<evidence type="ECO:0000256" key="3">
    <source>
        <dbReference type="ARBA" id="ARBA00004170"/>
    </source>
</evidence>
<accession>A0A9N8DEY8</accession>
<evidence type="ECO:0000256" key="10">
    <source>
        <dbReference type="RuleBase" id="RU003465"/>
    </source>
</evidence>
<dbReference type="GO" id="GO:0004722">
    <property type="term" value="F:protein serine/threonine phosphatase activity"/>
    <property type="evidence" value="ECO:0007669"/>
    <property type="project" value="UniProtKB-EC"/>
</dbReference>
<dbReference type="Gene3D" id="3.60.40.10">
    <property type="entry name" value="PPM-type phosphatase domain"/>
    <property type="match status" value="1"/>
</dbReference>
<dbReference type="AlphaFoldDB" id="A0A9N8DEY8"/>
<evidence type="ECO:0000313" key="14">
    <source>
        <dbReference type="Proteomes" id="UP001153069"/>
    </source>
</evidence>
<dbReference type="InterPro" id="IPR015655">
    <property type="entry name" value="PP2C"/>
</dbReference>
<evidence type="ECO:0000313" key="13">
    <source>
        <dbReference type="EMBL" id="CAB9499514.1"/>
    </source>
</evidence>
<evidence type="ECO:0000256" key="2">
    <source>
        <dbReference type="ARBA" id="ARBA00001946"/>
    </source>
</evidence>
<sequence>MGNTLVGGNDDPVTTKITERGKSYQQQVVFAASGMKGLRATMEDKHLYANELRVQGANEPLSDHSLFAVFDGHGGDFTSGYAAENFLNVLAKQPAMKQYALLPKTGADSRSDVAGVQLIRQALDGVFAQLDILLREEQQQKNDAIDNRPHTQDPNDESMFNGNNAQTYEHSGSTCVLVLLTPSHMIGCNAGDSRAVLRRAGHTLPLSFDHKPSEVSEKDRITEAGGYVKARRVDGDLAVSRALGDFVYKANEGLPANKQKVVPNPDFVIYPRMLEEDEFMILACDGIWDVASSKQCSDFVQQLLVEGESDLGVICEEALDTCLERNSKDNMTILIVGLPGMKTANSAVQFQNALVGRRAHRMRQQFAQHLGIVSPLPELKGDPVSAPMAAPHPGTNASPQGDDGFSSHMQNTIAPQMVTA</sequence>
<comment type="caution">
    <text evidence="13">The sequence shown here is derived from an EMBL/GenBank/DDBJ whole genome shotgun (WGS) entry which is preliminary data.</text>
</comment>
<dbReference type="PANTHER" id="PTHR13832">
    <property type="entry name" value="PROTEIN PHOSPHATASE 2C"/>
    <property type="match status" value="1"/>
</dbReference>
<evidence type="ECO:0000256" key="6">
    <source>
        <dbReference type="ARBA" id="ARBA00022723"/>
    </source>
</evidence>
<dbReference type="OrthoDB" id="10264738at2759"/>
<organism evidence="13 14">
    <name type="scientific">Seminavis robusta</name>
    <dbReference type="NCBI Taxonomy" id="568900"/>
    <lineage>
        <taxon>Eukaryota</taxon>
        <taxon>Sar</taxon>
        <taxon>Stramenopiles</taxon>
        <taxon>Ochrophyta</taxon>
        <taxon>Bacillariophyta</taxon>
        <taxon>Bacillariophyceae</taxon>
        <taxon>Bacillariophycidae</taxon>
        <taxon>Naviculales</taxon>
        <taxon>Naviculaceae</taxon>
        <taxon>Seminavis</taxon>
    </lineage>
</organism>
<keyword evidence="14" id="KW-1185">Reference proteome</keyword>
<evidence type="ECO:0000256" key="11">
    <source>
        <dbReference type="SAM" id="MobiDB-lite"/>
    </source>
</evidence>
<evidence type="ECO:0000259" key="12">
    <source>
        <dbReference type="PROSITE" id="PS51746"/>
    </source>
</evidence>
<feature type="region of interest" description="Disordered" evidence="11">
    <location>
        <begin position="381"/>
        <end position="420"/>
    </location>
</feature>
<dbReference type="EMBL" id="CAICTM010000062">
    <property type="protein sequence ID" value="CAB9499514.1"/>
    <property type="molecule type" value="Genomic_DNA"/>
</dbReference>
<reference evidence="13" key="1">
    <citation type="submission" date="2020-06" db="EMBL/GenBank/DDBJ databases">
        <authorList>
            <consortium name="Plant Systems Biology data submission"/>
        </authorList>
    </citation>
    <scope>NUCLEOTIDE SEQUENCE</scope>
    <source>
        <strain evidence="13">D6</strain>
    </source>
</reference>
<dbReference type="CDD" id="cd00143">
    <property type="entry name" value="PP2Cc"/>
    <property type="match status" value="1"/>
</dbReference>
<feature type="domain" description="PPM-type phosphatase" evidence="12">
    <location>
        <begin position="29"/>
        <end position="338"/>
    </location>
</feature>
<dbReference type="SMART" id="SM00332">
    <property type="entry name" value="PP2Cc"/>
    <property type="match status" value="1"/>
</dbReference>
<comment type="subcellular location">
    <subcellularLocation>
        <location evidence="3">Membrane</location>
        <topology evidence="3">Peripheral membrane protein</topology>
    </subcellularLocation>
</comment>
<dbReference type="GO" id="GO:0046872">
    <property type="term" value="F:metal ion binding"/>
    <property type="evidence" value="ECO:0007669"/>
    <property type="project" value="UniProtKB-KW"/>
</dbReference>
<keyword evidence="8 10" id="KW-0904">Protein phosphatase</keyword>